<feature type="compositionally biased region" description="Basic and acidic residues" evidence="1">
    <location>
        <begin position="728"/>
        <end position="741"/>
    </location>
</feature>
<feature type="region of interest" description="Disordered" evidence="1">
    <location>
        <begin position="360"/>
        <end position="396"/>
    </location>
</feature>
<organism evidence="2 3">
    <name type="scientific">Iphiclides podalirius</name>
    <name type="common">scarce swallowtail</name>
    <dbReference type="NCBI Taxonomy" id="110791"/>
    <lineage>
        <taxon>Eukaryota</taxon>
        <taxon>Metazoa</taxon>
        <taxon>Ecdysozoa</taxon>
        <taxon>Arthropoda</taxon>
        <taxon>Hexapoda</taxon>
        <taxon>Insecta</taxon>
        <taxon>Pterygota</taxon>
        <taxon>Neoptera</taxon>
        <taxon>Endopterygota</taxon>
        <taxon>Lepidoptera</taxon>
        <taxon>Glossata</taxon>
        <taxon>Ditrysia</taxon>
        <taxon>Papilionoidea</taxon>
        <taxon>Papilionidae</taxon>
        <taxon>Papilioninae</taxon>
        <taxon>Iphiclides</taxon>
    </lineage>
</organism>
<feature type="non-terminal residue" evidence="2">
    <location>
        <position position="1"/>
    </location>
</feature>
<dbReference type="EMBL" id="OW152814">
    <property type="protein sequence ID" value="CAH2050615.1"/>
    <property type="molecule type" value="Genomic_DNA"/>
</dbReference>
<dbReference type="InterPro" id="IPR016187">
    <property type="entry name" value="CTDL_fold"/>
</dbReference>
<dbReference type="InterPro" id="IPR016186">
    <property type="entry name" value="C-type_lectin-like/link_sf"/>
</dbReference>
<feature type="region of interest" description="Disordered" evidence="1">
    <location>
        <begin position="145"/>
        <end position="174"/>
    </location>
</feature>
<evidence type="ECO:0000313" key="2">
    <source>
        <dbReference type="EMBL" id="CAH2050615.1"/>
    </source>
</evidence>
<accession>A0ABN8I8N7</accession>
<sequence length="801" mass="87450">MGDVERVSDGARGNGPVVSAVERAGRVTVIRRVPDTVQDTIDSGNMQLLVASSLLLLAASIGPVSRSDPAFKPTPTCANRVGNVVQLRVHKNSPGAWVEHKPRHSEGAEASMTMRVPLAIRRAIDGRAANANRFTPIIAAGGDSANEPCPRRSAGGKNYAAETWKEDDGGGGGYGRQTDLKPTLMCTPEKECKLNGVRVEAGAFRGGRRGVAGGGGGGGGLVERAVLGLDSTARPPSSQSPLLRYPTTYCRWPFSLTRRLRRAPTGIRMRFCDRSEIKFEQQGREEFKIAKLWNAKARECGSCPPLVARCNVTRVLSEGEWQRTGLVLCNAVHCSYASGSRAVAPTQLCLRSRTPLSMPERLRKAVSSETLSGQGSRGPRTGRYTSNGVSKNSTRASLKTLVPPSAPLRVPPSADFASNDPIYKDSPLSHSRSIPRAHFGRDTTCPLYGPHHFPQLYLFTLEMLGYFLLADPTAQRITTIQLDGVQYFISRMNPYSPELNYFLAYQYCRSLGLQLASFETKEKADSITTYLLNAGYNKYDFWTSGNNLGTDMYLWMSTGLPFNATFNYMRRMSNVTPYQHTDDSMDPVDLPQGSTAPQRTARHGYSRTEHVMANGCVALRQPEFHWEPQHCGEIKDFICEQTRCYYYNYGSIPVSSAQGKPLSLTTTTTAHPLTSSPPPPPRSEHLPTHFNISVLFDKLQPSSLDGLRSPHLKGGIAASKSSPQIDSHYSRAADARSHEQEEKEEATQGPYEGEEGMLGDDASAYLGQEGRDAVEPSPSTAEPDATEHSVHASGMLAPPAY</sequence>
<keyword evidence="3" id="KW-1185">Reference proteome</keyword>
<dbReference type="Gene3D" id="3.10.100.10">
    <property type="entry name" value="Mannose-Binding Protein A, subunit A"/>
    <property type="match status" value="1"/>
</dbReference>
<gene>
    <name evidence="2" type="ORF">IPOD504_LOCUS7564</name>
</gene>
<evidence type="ECO:0000313" key="3">
    <source>
        <dbReference type="Proteomes" id="UP000837857"/>
    </source>
</evidence>
<feature type="compositionally biased region" description="Low complexity" evidence="1">
    <location>
        <begin position="661"/>
        <end position="674"/>
    </location>
</feature>
<reference evidence="2" key="1">
    <citation type="submission" date="2022-03" db="EMBL/GenBank/DDBJ databases">
        <authorList>
            <person name="Martin H S."/>
        </authorList>
    </citation>
    <scope>NUCLEOTIDE SEQUENCE</scope>
</reference>
<feature type="region of interest" description="Disordered" evidence="1">
    <location>
        <begin position="706"/>
        <end position="801"/>
    </location>
</feature>
<protein>
    <recommendedName>
        <fullName evidence="4">C-type lectin domain-containing protein</fullName>
    </recommendedName>
</protein>
<feature type="region of interest" description="Disordered" evidence="1">
    <location>
        <begin position="658"/>
        <end position="687"/>
    </location>
</feature>
<evidence type="ECO:0008006" key="4">
    <source>
        <dbReference type="Google" id="ProtNLM"/>
    </source>
</evidence>
<evidence type="ECO:0000256" key="1">
    <source>
        <dbReference type="SAM" id="MobiDB-lite"/>
    </source>
</evidence>
<name>A0ABN8I8N7_9NEOP</name>
<dbReference type="CDD" id="cd00037">
    <property type="entry name" value="CLECT"/>
    <property type="match status" value="1"/>
</dbReference>
<dbReference type="SUPFAM" id="SSF56436">
    <property type="entry name" value="C-type lectin-like"/>
    <property type="match status" value="1"/>
</dbReference>
<dbReference type="Proteomes" id="UP000837857">
    <property type="component" value="Chromosome 2"/>
</dbReference>
<proteinExistence type="predicted"/>
<feature type="compositionally biased region" description="Polar residues" evidence="1">
    <location>
        <begin position="383"/>
        <end position="396"/>
    </location>
</feature>